<evidence type="ECO:0000256" key="3">
    <source>
        <dbReference type="ARBA" id="ARBA00022475"/>
    </source>
</evidence>
<dbReference type="Pfam" id="PF14293">
    <property type="entry name" value="YWFCY"/>
    <property type="match status" value="1"/>
</dbReference>
<dbReference type="SUPFAM" id="SSF52540">
    <property type="entry name" value="P-loop containing nucleoside triphosphate hydrolases"/>
    <property type="match status" value="1"/>
</dbReference>
<dbReference type="EMBL" id="JAAGNZ010000006">
    <property type="protein sequence ID" value="NEU70619.1"/>
    <property type="molecule type" value="Genomic_DNA"/>
</dbReference>
<dbReference type="CDD" id="cd01127">
    <property type="entry name" value="TrwB_TraG_TraD_VirD4"/>
    <property type="match status" value="1"/>
</dbReference>
<evidence type="ECO:0000313" key="9">
    <source>
        <dbReference type="EMBL" id="NEU70619.1"/>
    </source>
</evidence>
<reference evidence="9 10" key="1">
    <citation type="submission" date="2020-02" db="EMBL/GenBank/DDBJ databases">
        <title>Draft genome sequence of two Spirosoma agri KCTC 52727 and Spirosoma terrae KCTC 52035.</title>
        <authorList>
            <person name="Rojas J."/>
            <person name="Ambika Manirajan B."/>
            <person name="Ratering S."/>
            <person name="Suarez C."/>
            <person name="Schnell S."/>
        </authorList>
    </citation>
    <scope>NUCLEOTIDE SEQUENCE [LARGE SCALE GENOMIC DNA]</scope>
    <source>
        <strain evidence="9 10">KCTC 52727</strain>
    </source>
</reference>
<dbReference type="InterPro" id="IPR027417">
    <property type="entry name" value="P-loop_NTPase"/>
</dbReference>
<dbReference type="InterPro" id="IPR025988">
    <property type="entry name" value="YWFCY_dom"/>
</dbReference>
<dbReference type="Pfam" id="PF02534">
    <property type="entry name" value="T4SS-DNA_transf"/>
    <property type="match status" value="1"/>
</dbReference>
<name>A0A6M0IQN3_9BACT</name>
<comment type="caution">
    <text evidence="9">The sequence shown here is derived from an EMBL/GenBank/DDBJ whole genome shotgun (WGS) entry which is preliminary data.</text>
</comment>
<evidence type="ECO:0000313" key="10">
    <source>
        <dbReference type="Proteomes" id="UP000477386"/>
    </source>
</evidence>
<comment type="subcellular location">
    <subcellularLocation>
        <location evidence="1">Cell membrane</location>
        <topology evidence="1">Multi-pass membrane protein</topology>
    </subcellularLocation>
</comment>
<evidence type="ECO:0000256" key="7">
    <source>
        <dbReference type="SAM" id="Phobius"/>
    </source>
</evidence>
<feature type="transmembrane region" description="Helical" evidence="7">
    <location>
        <begin position="61"/>
        <end position="78"/>
    </location>
</feature>
<keyword evidence="3" id="KW-1003">Cell membrane</keyword>
<evidence type="ECO:0000256" key="1">
    <source>
        <dbReference type="ARBA" id="ARBA00004651"/>
    </source>
</evidence>
<organism evidence="9 10">
    <name type="scientific">Spirosoma agri</name>
    <dbReference type="NCBI Taxonomy" id="1987381"/>
    <lineage>
        <taxon>Bacteria</taxon>
        <taxon>Pseudomonadati</taxon>
        <taxon>Bacteroidota</taxon>
        <taxon>Cytophagia</taxon>
        <taxon>Cytophagales</taxon>
        <taxon>Cytophagaceae</taxon>
        <taxon>Spirosoma</taxon>
    </lineage>
</organism>
<dbReference type="GO" id="GO:0005886">
    <property type="term" value="C:plasma membrane"/>
    <property type="evidence" value="ECO:0007669"/>
    <property type="project" value="UniProtKB-SubCell"/>
</dbReference>
<proteinExistence type="inferred from homology"/>
<keyword evidence="4 7" id="KW-0812">Transmembrane</keyword>
<dbReference type="Proteomes" id="UP000477386">
    <property type="component" value="Unassembled WGS sequence"/>
</dbReference>
<sequence>MRDDRKQLNQGSEIVLWFGLAALAFHLYIELHTFWSSFNLAHPISDGMLDKLTRNSPKLVNHYWVKLFGGFCIGYYSFANRGVKSVTMTLKGVLTDLVLGLLLYIGSIPMLSSEWLLEKTGVFGLSLSYLVLTVAGVLYIIKGAQGLNRLINYKPGEDEMNEENETFLQEERLLENPYSVNLPTQYTYKGKIRRGWLNITAPFRAMLVMGIAGSGKSYGIVNSVIRQHLAKGFSMYVYDYKFPTLSLVTFNAMIRHKKNLAKNTKFYCISFEFHQKSHRCNPLHPSYLPTRESAGQTALAIMLNLNKKWIDKEGEFFVESPISYVTVLIWFLRNYQGGKYCTVPHLVELVNKGHRKLFPILASYEDLEVNMAPFISAYEGGAMDQLEGQMASSQIGFARLSSPNLYWVMSGNDFMLDINNPKEPKILCLGNDPKVDKVYGAALGLYNFRILELINQQKQHQTSVVIDELPTIYCPGLSNLINTGRSNRVAVTIAMQDFAQLEDKYGRTQAEVIKNTCGNIISGQVYDKTAEAMQNRLGKNVQQKQSINIQSEDTTHGISTELNYMAPAAKIGRLSQGEVVGVLADNKGQESRNKAFNALVLIDDKDFQSEQKVEELPNFSTFAQQSLEERILENYKQIKADINELVESELARLEKEVKKAPKKPKTGDE</sequence>
<gene>
    <name evidence="9" type="ORF">GK091_27385</name>
</gene>
<protein>
    <submittedName>
        <fullName evidence="9">TraM recognition domain-containing protein</fullName>
    </submittedName>
</protein>
<dbReference type="InterPro" id="IPR051539">
    <property type="entry name" value="T4SS-coupling_protein"/>
</dbReference>
<feature type="transmembrane region" description="Helical" evidence="7">
    <location>
        <begin position="12"/>
        <end position="29"/>
    </location>
</feature>
<feature type="transmembrane region" description="Helical" evidence="7">
    <location>
        <begin position="90"/>
        <end position="110"/>
    </location>
</feature>
<evidence type="ECO:0000256" key="4">
    <source>
        <dbReference type="ARBA" id="ARBA00022692"/>
    </source>
</evidence>
<feature type="transmembrane region" description="Helical" evidence="7">
    <location>
        <begin position="122"/>
        <end position="141"/>
    </location>
</feature>
<dbReference type="Gene3D" id="3.40.50.300">
    <property type="entry name" value="P-loop containing nucleotide triphosphate hydrolases"/>
    <property type="match status" value="1"/>
</dbReference>
<evidence type="ECO:0000256" key="6">
    <source>
        <dbReference type="ARBA" id="ARBA00023136"/>
    </source>
</evidence>
<keyword evidence="5 7" id="KW-1133">Transmembrane helix</keyword>
<feature type="domain" description="YWFCY" evidence="8">
    <location>
        <begin position="4"/>
        <end position="152"/>
    </location>
</feature>
<keyword evidence="6 7" id="KW-0472">Membrane</keyword>
<evidence type="ECO:0000259" key="8">
    <source>
        <dbReference type="Pfam" id="PF14293"/>
    </source>
</evidence>
<accession>A0A6M0IQN3</accession>
<dbReference type="RefSeq" id="WP_164043931.1">
    <property type="nucleotide sequence ID" value="NZ_JAAGNZ010000006.1"/>
</dbReference>
<evidence type="ECO:0000256" key="5">
    <source>
        <dbReference type="ARBA" id="ARBA00022989"/>
    </source>
</evidence>
<evidence type="ECO:0000256" key="2">
    <source>
        <dbReference type="ARBA" id="ARBA00008806"/>
    </source>
</evidence>
<keyword evidence="10" id="KW-1185">Reference proteome</keyword>
<dbReference type="AlphaFoldDB" id="A0A6M0IQN3"/>
<dbReference type="PANTHER" id="PTHR37937">
    <property type="entry name" value="CONJUGATIVE TRANSFER: DNA TRANSPORT"/>
    <property type="match status" value="1"/>
</dbReference>
<dbReference type="PANTHER" id="PTHR37937:SF1">
    <property type="entry name" value="CONJUGATIVE TRANSFER: DNA TRANSPORT"/>
    <property type="match status" value="1"/>
</dbReference>
<comment type="similarity">
    <text evidence="2">Belongs to the VirD4/TraG family.</text>
</comment>
<dbReference type="InterPro" id="IPR003688">
    <property type="entry name" value="TraG/VirD4"/>
</dbReference>